<proteinExistence type="predicted"/>
<sequence length="93" mass="10409">MKQWTPNSSWTLDEWMRETRALREALTILGAPLARCLPGEPLDCGRSVWEHYATYAGMLKGVAHIKAECNLGDGPGMDLAERAYTDQLAAHRH</sequence>
<evidence type="ECO:0000313" key="1">
    <source>
        <dbReference type="EMBL" id="MBA8949993.1"/>
    </source>
</evidence>
<organism evidence="1 2">
    <name type="scientific">Actinomadura namibiensis</name>
    <dbReference type="NCBI Taxonomy" id="182080"/>
    <lineage>
        <taxon>Bacteria</taxon>
        <taxon>Bacillati</taxon>
        <taxon>Actinomycetota</taxon>
        <taxon>Actinomycetes</taxon>
        <taxon>Streptosporangiales</taxon>
        <taxon>Thermomonosporaceae</taxon>
        <taxon>Actinomadura</taxon>
    </lineage>
</organism>
<accession>A0A7W3QKI5</accession>
<keyword evidence="2" id="KW-1185">Reference proteome</keyword>
<comment type="caution">
    <text evidence="1">The sequence shown here is derived from an EMBL/GenBank/DDBJ whole genome shotgun (WGS) entry which is preliminary data.</text>
</comment>
<reference evidence="1 2" key="1">
    <citation type="submission" date="2020-08" db="EMBL/GenBank/DDBJ databases">
        <title>Genomic Encyclopedia of Type Strains, Phase IV (KMG-IV): sequencing the most valuable type-strain genomes for metagenomic binning, comparative biology and taxonomic classification.</title>
        <authorList>
            <person name="Goeker M."/>
        </authorList>
    </citation>
    <scope>NUCLEOTIDE SEQUENCE [LARGE SCALE GENOMIC DNA]</scope>
    <source>
        <strain evidence="1 2">DSM 44197</strain>
    </source>
</reference>
<protein>
    <submittedName>
        <fullName evidence="1">Uncharacterized protein</fullName>
    </submittedName>
</protein>
<dbReference type="RefSeq" id="WP_182842478.1">
    <property type="nucleotide sequence ID" value="NZ_BAAALP010000027.1"/>
</dbReference>
<gene>
    <name evidence="1" type="ORF">HNR61_001606</name>
</gene>
<dbReference type="AlphaFoldDB" id="A0A7W3QKI5"/>
<name>A0A7W3QKI5_ACTNM</name>
<dbReference type="Proteomes" id="UP000572680">
    <property type="component" value="Unassembled WGS sequence"/>
</dbReference>
<dbReference type="EMBL" id="JACJIA010000002">
    <property type="protein sequence ID" value="MBA8949993.1"/>
    <property type="molecule type" value="Genomic_DNA"/>
</dbReference>
<evidence type="ECO:0000313" key="2">
    <source>
        <dbReference type="Proteomes" id="UP000572680"/>
    </source>
</evidence>